<proteinExistence type="predicted"/>
<keyword evidence="1" id="KW-0812">Transmembrane</keyword>
<gene>
    <name evidence="2" type="ORF">LVIROSA_LOCUS22606</name>
</gene>
<comment type="caution">
    <text evidence="2">The sequence shown here is derived from an EMBL/GenBank/DDBJ whole genome shotgun (WGS) entry which is preliminary data.</text>
</comment>
<evidence type="ECO:0000313" key="2">
    <source>
        <dbReference type="EMBL" id="CAH1436222.1"/>
    </source>
</evidence>
<reference evidence="2 3" key="1">
    <citation type="submission" date="2022-01" db="EMBL/GenBank/DDBJ databases">
        <authorList>
            <person name="Xiong W."/>
            <person name="Schranz E."/>
        </authorList>
    </citation>
    <scope>NUCLEOTIDE SEQUENCE [LARGE SCALE GENOMIC DNA]</scope>
</reference>
<sequence>MADSCSTQVALRKSDYPLFSIYRQSGQIESLILDNDVKHVMEMRPNGYFGNRWTGIAKVAPGRKKISDLCLVYLTKFMLLSIFFLGPISGCRISKELIRMYWC</sequence>
<protein>
    <submittedName>
        <fullName evidence="2">Uncharacterized protein</fullName>
    </submittedName>
</protein>
<name>A0AAU9NEE7_9ASTR</name>
<dbReference type="Proteomes" id="UP001157418">
    <property type="component" value="Unassembled WGS sequence"/>
</dbReference>
<evidence type="ECO:0000256" key="1">
    <source>
        <dbReference type="SAM" id="Phobius"/>
    </source>
</evidence>
<organism evidence="2 3">
    <name type="scientific">Lactuca virosa</name>
    <dbReference type="NCBI Taxonomy" id="75947"/>
    <lineage>
        <taxon>Eukaryota</taxon>
        <taxon>Viridiplantae</taxon>
        <taxon>Streptophyta</taxon>
        <taxon>Embryophyta</taxon>
        <taxon>Tracheophyta</taxon>
        <taxon>Spermatophyta</taxon>
        <taxon>Magnoliopsida</taxon>
        <taxon>eudicotyledons</taxon>
        <taxon>Gunneridae</taxon>
        <taxon>Pentapetalae</taxon>
        <taxon>asterids</taxon>
        <taxon>campanulids</taxon>
        <taxon>Asterales</taxon>
        <taxon>Asteraceae</taxon>
        <taxon>Cichorioideae</taxon>
        <taxon>Cichorieae</taxon>
        <taxon>Lactucinae</taxon>
        <taxon>Lactuca</taxon>
    </lineage>
</organism>
<dbReference type="EMBL" id="CAKMRJ010004445">
    <property type="protein sequence ID" value="CAH1436222.1"/>
    <property type="molecule type" value="Genomic_DNA"/>
</dbReference>
<keyword evidence="3" id="KW-1185">Reference proteome</keyword>
<feature type="transmembrane region" description="Helical" evidence="1">
    <location>
        <begin position="71"/>
        <end position="91"/>
    </location>
</feature>
<accession>A0AAU9NEE7</accession>
<evidence type="ECO:0000313" key="3">
    <source>
        <dbReference type="Proteomes" id="UP001157418"/>
    </source>
</evidence>
<keyword evidence="1" id="KW-0472">Membrane</keyword>
<dbReference type="AlphaFoldDB" id="A0AAU9NEE7"/>
<keyword evidence="1" id="KW-1133">Transmembrane helix</keyword>